<dbReference type="SUPFAM" id="SSF52972">
    <property type="entry name" value="ITPase-like"/>
    <property type="match status" value="1"/>
</dbReference>
<dbReference type="PANTHER" id="PTHR43213:SF5">
    <property type="entry name" value="BIFUNCTIONAL DTTP_UTP PYROPHOSPHATASE_METHYLTRANSFERASE PROTEIN-RELATED"/>
    <property type="match status" value="1"/>
</dbReference>
<comment type="catalytic activity">
    <reaction evidence="4">
        <text>a ribonucleoside 5'-triphosphate + H2O = a ribonucleoside 5'-phosphate + diphosphate + H(+)</text>
        <dbReference type="Rhea" id="RHEA:23996"/>
        <dbReference type="ChEBI" id="CHEBI:15377"/>
        <dbReference type="ChEBI" id="CHEBI:15378"/>
        <dbReference type="ChEBI" id="CHEBI:33019"/>
        <dbReference type="ChEBI" id="CHEBI:58043"/>
        <dbReference type="ChEBI" id="CHEBI:61557"/>
        <dbReference type="EC" id="3.6.1.9"/>
    </reaction>
</comment>
<dbReference type="HAMAP" id="MF_00528">
    <property type="entry name" value="Maf"/>
    <property type="match status" value="1"/>
</dbReference>
<gene>
    <name evidence="5" type="ORF">ACFOEX_03455</name>
</gene>
<sequence length="206" mass="21805">MTTGLWLLSSPLLLASGSATRRQMLEAAGIPVEVLPAAIDERAVDAGARRNRVPAGEVAAMLARAKALDVSARRPGRLVLGADQTLSCEGEQFDKASDMEELRSRLRQLSGRTHQLHSAAALAVDGEIVATLRSDATLRMRPLGDAFIEAYIAVAGPALLTSVGGYQLEGAGSQLFESVHGDHFTILGLPLLPLLAELRRLGHLLG</sequence>
<comment type="catalytic activity">
    <reaction evidence="4">
        <text>a 2'-deoxyribonucleoside 5'-triphosphate + H2O = a 2'-deoxyribonucleoside 5'-phosphate + diphosphate + H(+)</text>
        <dbReference type="Rhea" id="RHEA:44644"/>
        <dbReference type="ChEBI" id="CHEBI:15377"/>
        <dbReference type="ChEBI" id="CHEBI:15378"/>
        <dbReference type="ChEBI" id="CHEBI:33019"/>
        <dbReference type="ChEBI" id="CHEBI:61560"/>
        <dbReference type="ChEBI" id="CHEBI:65317"/>
        <dbReference type="EC" id="3.6.1.9"/>
    </reaction>
</comment>
<comment type="function">
    <text evidence="4">Nucleoside triphosphate pyrophosphatase. May have a dual role in cell division arrest and in preventing the incorporation of modified nucleotides into cellular nucleic acids.</text>
</comment>
<dbReference type="Proteomes" id="UP001595536">
    <property type="component" value="Unassembled WGS sequence"/>
</dbReference>
<reference evidence="6" key="1">
    <citation type="journal article" date="2019" name="Int. J. Syst. Evol. Microbiol.">
        <title>The Global Catalogue of Microorganisms (GCM) 10K type strain sequencing project: providing services to taxonomists for standard genome sequencing and annotation.</title>
        <authorList>
            <consortium name="The Broad Institute Genomics Platform"/>
            <consortium name="The Broad Institute Genome Sequencing Center for Infectious Disease"/>
            <person name="Wu L."/>
            <person name="Ma J."/>
        </authorList>
    </citation>
    <scope>NUCLEOTIDE SEQUENCE [LARGE SCALE GENOMIC DNA]</scope>
    <source>
        <strain evidence="6">CCM 7941</strain>
    </source>
</reference>
<organism evidence="5 6">
    <name type="scientific">Camelimonas abortus</name>
    <dbReference type="NCBI Taxonomy" id="1017184"/>
    <lineage>
        <taxon>Bacteria</taxon>
        <taxon>Pseudomonadati</taxon>
        <taxon>Pseudomonadota</taxon>
        <taxon>Alphaproteobacteria</taxon>
        <taxon>Hyphomicrobiales</taxon>
        <taxon>Chelatococcaceae</taxon>
        <taxon>Camelimonas</taxon>
    </lineage>
</organism>
<dbReference type="Pfam" id="PF02545">
    <property type="entry name" value="Maf"/>
    <property type="match status" value="1"/>
</dbReference>
<dbReference type="CDD" id="cd00555">
    <property type="entry name" value="Maf"/>
    <property type="match status" value="1"/>
</dbReference>
<comment type="similarity">
    <text evidence="4">Belongs to the Maf family.</text>
</comment>
<comment type="caution">
    <text evidence="4">Lacks conserved residue(s) required for the propagation of feature annotation.</text>
</comment>
<dbReference type="InterPro" id="IPR029001">
    <property type="entry name" value="ITPase-like_fam"/>
</dbReference>
<dbReference type="EC" id="3.6.1.9" evidence="4"/>
<keyword evidence="3 4" id="KW-0546">Nucleotide metabolism</keyword>
<dbReference type="InterPro" id="IPR003697">
    <property type="entry name" value="Maf-like"/>
</dbReference>
<dbReference type="PANTHER" id="PTHR43213">
    <property type="entry name" value="BIFUNCTIONAL DTTP/UTP PYROPHOSPHATASE/METHYLTRANSFERASE PROTEIN-RELATED"/>
    <property type="match status" value="1"/>
</dbReference>
<evidence type="ECO:0000256" key="4">
    <source>
        <dbReference type="HAMAP-Rule" id="MF_00528"/>
    </source>
</evidence>
<protein>
    <recommendedName>
        <fullName evidence="4">Nucleoside triphosphate pyrophosphatase</fullName>
        <ecNumber evidence="4">3.6.1.9</ecNumber>
    </recommendedName>
    <alternativeName>
        <fullName evidence="4">Nucleotide pyrophosphatase</fullName>
        <shortName evidence="4">Nucleotide PPase</shortName>
    </alternativeName>
</protein>
<keyword evidence="2 4" id="KW-0378">Hydrolase</keyword>
<comment type="subcellular location">
    <subcellularLocation>
        <location evidence="4">Cytoplasm</location>
    </subcellularLocation>
</comment>
<accession>A0ABV7LC48</accession>
<evidence type="ECO:0000256" key="3">
    <source>
        <dbReference type="ARBA" id="ARBA00023080"/>
    </source>
</evidence>
<evidence type="ECO:0000256" key="2">
    <source>
        <dbReference type="ARBA" id="ARBA00022801"/>
    </source>
</evidence>
<evidence type="ECO:0000313" key="5">
    <source>
        <dbReference type="EMBL" id="MFC3265421.1"/>
    </source>
</evidence>
<evidence type="ECO:0000256" key="1">
    <source>
        <dbReference type="ARBA" id="ARBA00001968"/>
    </source>
</evidence>
<feature type="active site" description="Proton acceptor" evidence="4">
    <location>
        <position position="83"/>
    </location>
</feature>
<dbReference type="Gene3D" id="3.90.950.10">
    <property type="match status" value="1"/>
</dbReference>
<evidence type="ECO:0000313" key="6">
    <source>
        <dbReference type="Proteomes" id="UP001595536"/>
    </source>
</evidence>
<dbReference type="RefSeq" id="WP_376831780.1">
    <property type="nucleotide sequence ID" value="NZ_JBHLWR010000006.1"/>
</dbReference>
<name>A0ABV7LC48_9HYPH</name>
<dbReference type="PIRSF" id="PIRSF006305">
    <property type="entry name" value="Maf"/>
    <property type="match status" value="1"/>
</dbReference>
<dbReference type="EMBL" id="JBHRUV010000017">
    <property type="protein sequence ID" value="MFC3265421.1"/>
    <property type="molecule type" value="Genomic_DNA"/>
</dbReference>
<comment type="caution">
    <text evidence="5">The sequence shown here is derived from an EMBL/GenBank/DDBJ whole genome shotgun (WGS) entry which is preliminary data.</text>
</comment>
<keyword evidence="6" id="KW-1185">Reference proteome</keyword>
<comment type="cofactor">
    <cofactor evidence="1 4">
        <name>a divalent metal cation</name>
        <dbReference type="ChEBI" id="CHEBI:60240"/>
    </cofactor>
</comment>
<keyword evidence="4" id="KW-0963">Cytoplasm</keyword>
<proteinExistence type="inferred from homology"/>